<name>X5MBL0_9HYPH</name>
<dbReference type="AlphaFoldDB" id="X5MBL0"/>
<keyword evidence="2" id="KW-1185">Reference proteome</keyword>
<dbReference type="Proteomes" id="UP000032160">
    <property type="component" value="Chromosome I"/>
</dbReference>
<dbReference type="EMBL" id="HG966617">
    <property type="protein sequence ID" value="CDO58267.1"/>
    <property type="molecule type" value="Genomic_DNA"/>
</dbReference>
<sequence length="37" mass="4253">MSVSRHKLRVWPRKTGENMQISGQRLAGDARFRLAKA</sequence>
<dbReference type="HOGENOM" id="CLU_3341768_0_0_5"/>
<reference evidence="1 2" key="1">
    <citation type="journal article" date="2014" name="Front. Genet.">
        <title>Genome and metabolic network of "Candidatus Phaeomarinobacter ectocarpi" Ec32, a new candidate genus of Alphaproteobacteria frequently associated with brown algae.</title>
        <authorList>
            <person name="Dittami S.M."/>
            <person name="Barbeyron T."/>
            <person name="Boyen C."/>
            <person name="Cambefort J."/>
            <person name="Collet G."/>
            <person name="Delage L."/>
            <person name="Gobet A."/>
            <person name="Groisillier A."/>
            <person name="Leblanc C."/>
            <person name="Michel G."/>
            <person name="Scornet D."/>
            <person name="Siegel A."/>
            <person name="Tapia J.E."/>
            <person name="Tonon T."/>
        </authorList>
    </citation>
    <scope>NUCLEOTIDE SEQUENCE [LARGE SCALE GENOMIC DNA]</scope>
    <source>
        <strain evidence="1 2">Ec32</strain>
    </source>
</reference>
<gene>
    <name evidence="1" type="ORF">BN1012_Phect53</name>
</gene>
<protein>
    <submittedName>
        <fullName evidence="1">Uncharacterized protein</fullName>
    </submittedName>
</protein>
<organism evidence="1 2">
    <name type="scientific">Candidatus Phaeomarinibacter ectocarpi</name>
    <dbReference type="NCBI Taxonomy" id="1458461"/>
    <lineage>
        <taxon>Bacteria</taxon>
        <taxon>Pseudomonadati</taxon>
        <taxon>Pseudomonadota</taxon>
        <taxon>Alphaproteobacteria</taxon>
        <taxon>Hyphomicrobiales</taxon>
        <taxon>Parvibaculaceae</taxon>
        <taxon>Candidatus Phaeomarinibacter</taxon>
    </lineage>
</organism>
<proteinExistence type="predicted"/>
<dbReference type="STRING" id="1458461.BN1012_Phect53"/>
<dbReference type="KEGG" id="pect:BN1012_Phect53"/>
<evidence type="ECO:0000313" key="1">
    <source>
        <dbReference type="EMBL" id="CDO58267.1"/>
    </source>
</evidence>
<evidence type="ECO:0000313" key="2">
    <source>
        <dbReference type="Proteomes" id="UP000032160"/>
    </source>
</evidence>
<accession>X5MBL0</accession>